<organism evidence="3 4">
    <name type="scientific">Paracidovorax anthurii</name>
    <dbReference type="NCBI Taxonomy" id="78229"/>
    <lineage>
        <taxon>Bacteria</taxon>
        <taxon>Pseudomonadati</taxon>
        <taxon>Pseudomonadota</taxon>
        <taxon>Betaproteobacteria</taxon>
        <taxon>Burkholderiales</taxon>
        <taxon>Comamonadaceae</taxon>
        <taxon>Paracidovorax</taxon>
    </lineage>
</organism>
<feature type="compositionally biased region" description="Low complexity" evidence="1">
    <location>
        <begin position="46"/>
        <end position="66"/>
    </location>
</feature>
<evidence type="ECO:0000256" key="1">
    <source>
        <dbReference type="SAM" id="MobiDB-lite"/>
    </source>
</evidence>
<feature type="region of interest" description="Disordered" evidence="1">
    <location>
        <begin position="34"/>
        <end position="69"/>
    </location>
</feature>
<evidence type="ECO:0000256" key="2">
    <source>
        <dbReference type="SAM" id="SignalP"/>
    </source>
</evidence>
<dbReference type="AlphaFoldDB" id="A0A328ZHW6"/>
<protein>
    <submittedName>
        <fullName evidence="3">Heavy-metal resistance protein CzcE</fullName>
    </submittedName>
</protein>
<sequence length="153" mass="15695">MTRIRTTLLSTLACAALLPAAAFASDIIHSAPTESGYTSHPDHARTAAAPANANASTGTAAPAARGDTYANGQSALGRAASPANATRTVDASQARTLNVKCGETVAFRNGDKTFAWKFDVAAHRPVSLAAISPSDFGASPLRVYVAPNEGERN</sequence>
<dbReference type="Gene3D" id="2.60.40.2280">
    <property type="entry name" value="Heavy-metal resistance protein CzcE"/>
    <property type="match status" value="1"/>
</dbReference>
<gene>
    <name evidence="3" type="ORF">AX018_100935</name>
</gene>
<keyword evidence="4" id="KW-1185">Reference proteome</keyword>
<dbReference type="Proteomes" id="UP000248856">
    <property type="component" value="Unassembled WGS sequence"/>
</dbReference>
<keyword evidence="2" id="KW-0732">Signal</keyword>
<evidence type="ECO:0000313" key="3">
    <source>
        <dbReference type="EMBL" id="RAR84803.1"/>
    </source>
</evidence>
<dbReference type="InterPro" id="IPR031560">
    <property type="entry name" value="CzcE"/>
</dbReference>
<dbReference type="Pfam" id="PF16986">
    <property type="entry name" value="CzcE"/>
    <property type="match status" value="1"/>
</dbReference>
<dbReference type="OrthoDB" id="8913454at2"/>
<proteinExistence type="predicted"/>
<evidence type="ECO:0000313" key="4">
    <source>
        <dbReference type="Proteomes" id="UP000248856"/>
    </source>
</evidence>
<feature type="chain" id="PRO_5016276469" evidence="2">
    <location>
        <begin position="25"/>
        <end position="153"/>
    </location>
</feature>
<dbReference type="RefSeq" id="WP_146749243.1">
    <property type="nucleotide sequence ID" value="NZ_CBCSGC010000057.1"/>
</dbReference>
<accession>A0A328ZHW6</accession>
<comment type="caution">
    <text evidence="3">The sequence shown here is derived from an EMBL/GenBank/DDBJ whole genome shotgun (WGS) entry which is preliminary data.</text>
</comment>
<reference evidence="3 4" key="1">
    <citation type="submission" date="2018-06" db="EMBL/GenBank/DDBJ databases">
        <title>Genomic Encyclopedia of Archaeal and Bacterial Type Strains, Phase II (KMG-II): from individual species to whole genera.</title>
        <authorList>
            <person name="Goeker M."/>
        </authorList>
    </citation>
    <scope>NUCLEOTIDE SEQUENCE [LARGE SCALE GENOMIC DNA]</scope>
    <source>
        <strain evidence="3 4">CFPB 3232</strain>
    </source>
</reference>
<feature type="signal peptide" evidence="2">
    <location>
        <begin position="1"/>
        <end position="24"/>
    </location>
</feature>
<dbReference type="InterPro" id="IPR038674">
    <property type="entry name" value="CzcE_sf"/>
</dbReference>
<name>A0A328ZHW6_9BURK</name>
<dbReference type="EMBL" id="QLTA01000009">
    <property type="protein sequence ID" value="RAR84803.1"/>
    <property type="molecule type" value="Genomic_DNA"/>
</dbReference>